<protein>
    <submittedName>
        <fullName evidence="1">Uncharacterized protein</fullName>
    </submittedName>
</protein>
<dbReference type="EMBL" id="LNAL01000008">
    <property type="protein sequence ID" value="KUG06902.1"/>
    <property type="molecule type" value="Genomic_DNA"/>
</dbReference>
<reference evidence="1 2" key="1">
    <citation type="submission" date="2015-11" db="EMBL/GenBank/DDBJ databases">
        <title>Solirubrum puertoriconensis gen. nov. an environmental bacteria isolated in Puerto Rico.</title>
        <authorList>
            <person name="Cuebas-Irizarry M.F."/>
            <person name="Montalvo-Rodriguez R."/>
        </authorList>
    </citation>
    <scope>NUCLEOTIDE SEQUENCE [LARGE SCALE GENOMIC DNA]</scope>
    <source>
        <strain evidence="1 2">MC1A</strain>
    </source>
</reference>
<comment type="caution">
    <text evidence="1">The sequence shown here is derived from an EMBL/GenBank/DDBJ whole genome shotgun (WGS) entry which is preliminary data.</text>
</comment>
<dbReference type="RefSeq" id="WP_059072596.1">
    <property type="nucleotide sequence ID" value="NZ_LNAL01000008.1"/>
</dbReference>
<dbReference type="Proteomes" id="UP000054223">
    <property type="component" value="Unassembled WGS sequence"/>
</dbReference>
<name>A0A9X0HJ80_SOLP1</name>
<gene>
    <name evidence="1" type="ORF">ASU33_06140</name>
</gene>
<accession>A0A9X0HJ80</accession>
<organism evidence="1 2">
    <name type="scientific">Solirubrum puertoriconensis</name>
    <dbReference type="NCBI Taxonomy" id="1751427"/>
    <lineage>
        <taxon>Bacteria</taxon>
        <taxon>Pseudomonadati</taxon>
        <taxon>Bacteroidota</taxon>
        <taxon>Cytophagia</taxon>
        <taxon>Cytophagales</taxon>
    </lineage>
</organism>
<dbReference type="AlphaFoldDB" id="A0A9X0HJ80"/>
<sequence>MNTSTNNDQLNRQRTADAAKRVYYHFRNPHADRSQDDDVVLAFNQANQHRVVQASLKQPRSAQGIPV</sequence>
<evidence type="ECO:0000313" key="2">
    <source>
        <dbReference type="Proteomes" id="UP000054223"/>
    </source>
</evidence>
<keyword evidence="2" id="KW-1185">Reference proteome</keyword>
<evidence type="ECO:0000313" key="1">
    <source>
        <dbReference type="EMBL" id="KUG06902.1"/>
    </source>
</evidence>
<proteinExistence type="predicted"/>